<dbReference type="OrthoDB" id="5985073at2759"/>
<organism evidence="6 7">
    <name type="scientific">Fomitopsis schrenkii</name>
    <name type="common">Brown rot fungus</name>
    <dbReference type="NCBI Taxonomy" id="2126942"/>
    <lineage>
        <taxon>Eukaryota</taxon>
        <taxon>Fungi</taxon>
        <taxon>Dikarya</taxon>
        <taxon>Basidiomycota</taxon>
        <taxon>Agaricomycotina</taxon>
        <taxon>Agaricomycetes</taxon>
        <taxon>Polyporales</taxon>
        <taxon>Fomitopsis</taxon>
    </lineage>
</organism>
<dbReference type="InterPro" id="IPR036779">
    <property type="entry name" value="LysM_dom_sf"/>
</dbReference>
<dbReference type="GO" id="GO:0008061">
    <property type="term" value="F:chitin binding"/>
    <property type="evidence" value="ECO:0007669"/>
    <property type="project" value="UniProtKB-KW"/>
</dbReference>
<dbReference type="STRING" id="743788.S8DK75"/>
<evidence type="ECO:0000256" key="1">
    <source>
        <dbReference type="ARBA" id="ARBA00022669"/>
    </source>
</evidence>
<evidence type="ECO:0000313" key="7">
    <source>
        <dbReference type="Proteomes" id="UP000015241"/>
    </source>
</evidence>
<dbReference type="SUPFAM" id="SSF54106">
    <property type="entry name" value="LysM domain"/>
    <property type="match status" value="1"/>
</dbReference>
<feature type="domain" description="LysM" evidence="5">
    <location>
        <begin position="222"/>
        <end position="267"/>
    </location>
</feature>
<protein>
    <recommendedName>
        <fullName evidence="5">LysM domain-containing protein</fullName>
    </recommendedName>
</protein>
<proteinExistence type="predicted"/>
<name>S8DK75_FOMSC</name>
<dbReference type="Pfam" id="PF01476">
    <property type="entry name" value="LysM"/>
    <property type="match status" value="2"/>
</dbReference>
<dbReference type="Gene3D" id="3.10.350.10">
    <property type="entry name" value="LysM domain"/>
    <property type="match status" value="2"/>
</dbReference>
<feature type="region of interest" description="Disordered" evidence="3">
    <location>
        <begin position="151"/>
        <end position="170"/>
    </location>
</feature>
<dbReference type="PROSITE" id="PS51782">
    <property type="entry name" value="LYSM"/>
    <property type="match status" value="2"/>
</dbReference>
<evidence type="ECO:0000313" key="6">
    <source>
        <dbReference type="EMBL" id="EPS93996.1"/>
    </source>
</evidence>
<evidence type="ECO:0000256" key="3">
    <source>
        <dbReference type="SAM" id="MobiDB-lite"/>
    </source>
</evidence>
<gene>
    <name evidence="6" type="ORF">FOMPIDRAFT_89688</name>
</gene>
<keyword evidence="7" id="KW-1185">Reference proteome</keyword>
<keyword evidence="1" id="KW-0147">Chitin-binding</keyword>
<dbReference type="PANTHER" id="PTHR34997">
    <property type="entry name" value="AM15"/>
    <property type="match status" value="1"/>
</dbReference>
<dbReference type="InParanoid" id="S8DK75"/>
<evidence type="ECO:0000259" key="5">
    <source>
        <dbReference type="PROSITE" id="PS51782"/>
    </source>
</evidence>
<feature type="signal peptide" evidence="4">
    <location>
        <begin position="1"/>
        <end position="17"/>
    </location>
</feature>
<dbReference type="AlphaFoldDB" id="S8DK75"/>
<dbReference type="CDD" id="cd00118">
    <property type="entry name" value="LysM"/>
    <property type="match status" value="1"/>
</dbReference>
<evidence type="ECO:0000256" key="2">
    <source>
        <dbReference type="ARBA" id="ARBA00023026"/>
    </source>
</evidence>
<accession>S8DK75</accession>
<dbReference type="PANTHER" id="PTHR34997:SF1">
    <property type="entry name" value="PEPTIDOGLYCAN-BINDING LYSIN DOMAIN"/>
    <property type="match status" value="1"/>
</dbReference>
<reference evidence="6 7" key="1">
    <citation type="journal article" date="2012" name="Science">
        <title>The Paleozoic origin of enzymatic lignin decomposition reconstructed from 31 fungal genomes.</title>
        <authorList>
            <person name="Floudas D."/>
            <person name="Binder M."/>
            <person name="Riley R."/>
            <person name="Barry K."/>
            <person name="Blanchette R.A."/>
            <person name="Henrissat B."/>
            <person name="Martinez A.T."/>
            <person name="Otillar R."/>
            <person name="Spatafora J.W."/>
            <person name="Yadav J.S."/>
            <person name="Aerts A."/>
            <person name="Benoit I."/>
            <person name="Boyd A."/>
            <person name="Carlson A."/>
            <person name="Copeland A."/>
            <person name="Coutinho P.M."/>
            <person name="de Vries R.P."/>
            <person name="Ferreira P."/>
            <person name="Findley K."/>
            <person name="Foster B."/>
            <person name="Gaskell J."/>
            <person name="Glotzer D."/>
            <person name="Gorecki P."/>
            <person name="Heitman J."/>
            <person name="Hesse C."/>
            <person name="Hori C."/>
            <person name="Igarashi K."/>
            <person name="Jurgens J.A."/>
            <person name="Kallen N."/>
            <person name="Kersten P."/>
            <person name="Kohler A."/>
            <person name="Kuees U."/>
            <person name="Kumar T.K.A."/>
            <person name="Kuo A."/>
            <person name="LaButti K."/>
            <person name="Larrondo L.F."/>
            <person name="Lindquist E."/>
            <person name="Ling A."/>
            <person name="Lombard V."/>
            <person name="Lucas S."/>
            <person name="Lundell T."/>
            <person name="Martin R."/>
            <person name="McLaughlin D.J."/>
            <person name="Morgenstern I."/>
            <person name="Morin E."/>
            <person name="Murat C."/>
            <person name="Nagy L.G."/>
            <person name="Nolan M."/>
            <person name="Ohm R.A."/>
            <person name="Patyshakuliyeva A."/>
            <person name="Rokas A."/>
            <person name="Ruiz-Duenas F.J."/>
            <person name="Sabat G."/>
            <person name="Salamov A."/>
            <person name="Samejima M."/>
            <person name="Schmutz J."/>
            <person name="Slot J.C."/>
            <person name="St John F."/>
            <person name="Stenlid J."/>
            <person name="Sun H."/>
            <person name="Sun S."/>
            <person name="Syed K."/>
            <person name="Tsang A."/>
            <person name="Wiebenga A."/>
            <person name="Young D."/>
            <person name="Pisabarro A."/>
            <person name="Eastwood D.C."/>
            <person name="Martin F."/>
            <person name="Cullen D."/>
            <person name="Grigoriev I.V."/>
            <person name="Hibbett D.S."/>
        </authorList>
    </citation>
    <scope>NUCLEOTIDE SEQUENCE</scope>
    <source>
        <strain evidence="7">FP-58527</strain>
    </source>
</reference>
<dbReference type="HOGENOM" id="CLU_973300_0_0_1"/>
<sequence>MAFKSFIILAAVAYGVANPLRFAARDAPSNIAAGSFTNCTTDLMGWNPELTTNRHLNTVCTLLEAKYVYCVGGGGDACPKPYAVRSGDHCNAIETNEGITAAQLHALNPWLDTNCDLVAGQVLYVGTGSTTATSAAPLFTSSDMKTSTMSALDTSNTAGAPTASSTTAAPMPTSIAPGTWSNCTKYYTVSSGVLRWNPRVDVACDNLGLEEYCVKDAPARTHVFNVASGDCCAKIESNFTLTSTQLYDLNLGLDTACDLEAGENLCVGQIQ</sequence>
<dbReference type="InterPro" id="IPR018392">
    <property type="entry name" value="LysM"/>
</dbReference>
<dbReference type="InterPro" id="IPR052210">
    <property type="entry name" value="LysM1-like"/>
</dbReference>
<keyword evidence="4" id="KW-0732">Signal</keyword>
<dbReference type="EMBL" id="KE504248">
    <property type="protein sequence ID" value="EPS93996.1"/>
    <property type="molecule type" value="Genomic_DNA"/>
</dbReference>
<dbReference type="Proteomes" id="UP000015241">
    <property type="component" value="Unassembled WGS sequence"/>
</dbReference>
<feature type="chain" id="PRO_5004562340" description="LysM domain-containing protein" evidence="4">
    <location>
        <begin position="18"/>
        <end position="271"/>
    </location>
</feature>
<keyword evidence="2" id="KW-0843">Virulence</keyword>
<feature type="compositionally biased region" description="Low complexity" evidence="3">
    <location>
        <begin position="154"/>
        <end position="170"/>
    </location>
</feature>
<evidence type="ECO:0000256" key="4">
    <source>
        <dbReference type="SAM" id="SignalP"/>
    </source>
</evidence>
<feature type="domain" description="LysM" evidence="5">
    <location>
        <begin position="80"/>
        <end position="125"/>
    </location>
</feature>